<reference evidence="4" key="1">
    <citation type="submission" date="2021-02" db="EMBL/GenBank/DDBJ databases">
        <authorList>
            <person name="Nowell W R."/>
        </authorList>
    </citation>
    <scope>NUCLEOTIDE SEQUENCE</scope>
</reference>
<feature type="region of interest" description="Disordered" evidence="2">
    <location>
        <begin position="39"/>
        <end position="58"/>
    </location>
</feature>
<dbReference type="EMBL" id="CAJNOQ010001073">
    <property type="protein sequence ID" value="CAF0865696.1"/>
    <property type="molecule type" value="Genomic_DNA"/>
</dbReference>
<evidence type="ECO:0000313" key="5">
    <source>
        <dbReference type="EMBL" id="CAF3571382.1"/>
    </source>
</evidence>
<gene>
    <name evidence="4" type="ORF">GPM918_LOCUS6825</name>
    <name evidence="3" type="ORF">OVA965_LOCUS4030</name>
    <name evidence="6" type="ORF">SRO942_LOCUS6825</name>
    <name evidence="5" type="ORF">TMI583_LOCUS4028</name>
</gene>
<evidence type="ECO:0000313" key="4">
    <source>
        <dbReference type="EMBL" id="CAF0865696.1"/>
    </source>
</evidence>
<keyword evidence="7" id="KW-1185">Reference proteome</keyword>
<dbReference type="Proteomes" id="UP000677228">
    <property type="component" value="Unassembled WGS sequence"/>
</dbReference>
<organism evidence="4 7">
    <name type="scientific">Didymodactylos carnosus</name>
    <dbReference type="NCBI Taxonomy" id="1234261"/>
    <lineage>
        <taxon>Eukaryota</taxon>
        <taxon>Metazoa</taxon>
        <taxon>Spiralia</taxon>
        <taxon>Gnathifera</taxon>
        <taxon>Rotifera</taxon>
        <taxon>Eurotatoria</taxon>
        <taxon>Bdelloidea</taxon>
        <taxon>Philodinida</taxon>
        <taxon>Philodinidae</taxon>
        <taxon>Didymodactylos</taxon>
    </lineage>
</organism>
<proteinExistence type="predicted"/>
<feature type="compositionally biased region" description="Polar residues" evidence="2">
    <location>
        <begin position="136"/>
        <end position="150"/>
    </location>
</feature>
<protein>
    <submittedName>
        <fullName evidence="4">Uncharacterized protein</fullName>
    </submittedName>
</protein>
<evidence type="ECO:0000313" key="7">
    <source>
        <dbReference type="Proteomes" id="UP000663829"/>
    </source>
</evidence>
<comment type="caution">
    <text evidence="4">The sequence shown here is derived from an EMBL/GenBank/DDBJ whole genome shotgun (WGS) entry which is preliminary data.</text>
</comment>
<evidence type="ECO:0000313" key="3">
    <source>
        <dbReference type="EMBL" id="CAF0788930.1"/>
    </source>
</evidence>
<feature type="region of interest" description="Disordered" evidence="2">
    <location>
        <begin position="135"/>
        <end position="158"/>
    </location>
</feature>
<dbReference type="AlphaFoldDB" id="A0A813X5U8"/>
<dbReference type="EMBL" id="CAJNOK010001024">
    <property type="protein sequence ID" value="CAF0788930.1"/>
    <property type="molecule type" value="Genomic_DNA"/>
</dbReference>
<evidence type="ECO:0000313" key="6">
    <source>
        <dbReference type="EMBL" id="CAF3653195.1"/>
    </source>
</evidence>
<evidence type="ECO:0000256" key="1">
    <source>
        <dbReference type="SAM" id="Coils"/>
    </source>
</evidence>
<name>A0A813X5U8_9BILA</name>
<dbReference type="EMBL" id="CAJOBC010001073">
    <property type="protein sequence ID" value="CAF3653195.1"/>
    <property type="molecule type" value="Genomic_DNA"/>
</dbReference>
<dbReference type="OrthoDB" id="10044276at2759"/>
<dbReference type="Proteomes" id="UP000682733">
    <property type="component" value="Unassembled WGS sequence"/>
</dbReference>
<dbReference type="Proteomes" id="UP000663829">
    <property type="component" value="Unassembled WGS sequence"/>
</dbReference>
<keyword evidence="1" id="KW-0175">Coiled coil</keyword>
<accession>A0A813X5U8</accession>
<feature type="region of interest" description="Disordered" evidence="2">
    <location>
        <begin position="279"/>
        <end position="306"/>
    </location>
</feature>
<dbReference type="Proteomes" id="UP000681722">
    <property type="component" value="Unassembled WGS sequence"/>
</dbReference>
<feature type="coiled-coil region" evidence="1">
    <location>
        <begin position="384"/>
        <end position="434"/>
    </location>
</feature>
<evidence type="ECO:0000256" key="2">
    <source>
        <dbReference type="SAM" id="MobiDB-lite"/>
    </source>
</evidence>
<dbReference type="EMBL" id="CAJOBA010001024">
    <property type="protein sequence ID" value="CAF3571382.1"/>
    <property type="molecule type" value="Genomic_DNA"/>
</dbReference>
<sequence>MVKNIFTEDLIRIQNWFCSRKKSMNSDLHTKQHTLIIQESSNTEQDSESKSSTLSQSVSPLSTTISHVGAIRINDNGRRMKFDGKKWQALCGMINCEKRQQKSGLCCMHFKEQKDTFKIILEKYVPDVKNIAQEIGKNNSHNGNKTSKVKSPTPKLGDIKTSLKSNRRYIFDGTKFQPICSKEGCVKREKSNRLCATHSNEIQQHHGNNLLITNDLDHELMRNESFLLSSPIAIPIPTSKVDKSRICNESNRYSVIRKQLESSYGKDRYDKYEKPYQLYDKDFNEQRDQQNLKRHHDDDEGDGEPERNFELMEVSSSMTTSLNVLKRPDGNCQQPTSPCERASFTQCPHCQRFLCLAHLVEHQNLMKQKRDQLFVQASDIHSLLASLKFDNEKYEQQLQMENEKWKEVEIARILQQYNDKKQKITLESQKVAEKFVENQKELVQHYAYTISTKIQELSKQIDLYPYEIDDFNSNLTSFDGSVQELKKLAKQDKRLNIDSNDVIHIVTVSD</sequence>